<dbReference type="InterPro" id="IPR010218">
    <property type="entry name" value="NADH_DH_suC"/>
</dbReference>
<keyword evidence="3 4" id="KW-0520">NAD</keyword>
<dbReference type="Gene3D" id="3.30.460.80">
    <property type="entry name" value="NADH:ubiquinone oxidoreductase, 30kDa subunit"/>
    <property type="match status" value="1"/>
</dbReference>
<gene>
    <name evidence="3" type="primary">nuoC</name>
    <name evidence="7" type="ORF">GCM10022216_35120</name>
</gene>
<comment type="subcellular location">
    <subcellularLocation>
        <location evidence="3">Cell membrane</location>
        <topology evidence="3">Peripheral membrane protein</topology>
        <orientation evidence="3">Cytoplasmic side</orientation>
    </subcellularLocation>
</comment>
<evidence type="ECO:0000313" key="8">
    <source>
        <dbReference type="Proteomes" id="UP001500101"/>
    </source>
</evidence>
<feature type="domain" description="NADH:ubiquinone oxidoreductase 30kDa subunit" evidence="6">
    <location>
        <begin position="31"/>
        <end position="152"/>
    </location>
</feature>
<keyword evidence="3" id="KW-0472">Membrane</keyword>
<evidence type="ECO:0000256" key="3">
    <source>
        <dbReference type="HAMAP-Rule" id="MF_01357"/>
    </source>
</evidence>
<comment type="similarity">
    <text evidence="1 3 4">Belongs to the complex I 30 kDa subunit family.</text>
</comment>
<dbReference type="Pfam" id="PF00329">
    <property type="entry name" value="Complex1_30kDa"/>
    <property type="match status" value="1"/>
</dbReference>
<comment type="caution">
    <text evidence="7">The sequence shown here is derived from an EMBL/GenBank/DDBJ whole genome shotgun (WGS) entry which is preliminary data.</text>
</comment>
<dbReference type="PROSITE" id="PS00542">
    <property type="entry name" value="COMPLEX1_30K"/>
    <property type="match status" value="1"/>
</dbReference>
<accession>A0ABP7Z6F6</accession>
<dbReference type="Proteomes" id="UP001500101">
    <property type="component" value="Unassembled WGS sequence"/>
</dbReference>
<comment type="function">
    <text evidence="3">NDH-1 shuttles electrons from NADH, via FMN and iron-sulfur (Fe-S) centers, to quinones in the respiratory chain. The immediate electron acceptor for the enzyme in this species is believed to be a menaquinone. Couples the redox reaction to proton translocation (for every two electrons transferred, four hydrogen ions are translocated across the cytoplasmic membrane), and thus conserves the redox energy in a proton gradient.</text>
</comment>
<dbReference type="RefSeq" id="WP_344676043.1">
    <property type="nucleotide sequence ID" value="NZ_BAAAZI010000016.1"/>
</dbReference>
<sequence length="163" mass="19092">MLTAIKEILQKKVDQAAVLEEQHLGLQSALYINPIHLVAVCQVLQETEGLYFDFLSNITAVDYHPENYFEIVYHLSSIPYQKELVLKVKLENDRQQENLPELPSVSSVWRTADWHEREAFDLMGIFFTGHPDLRRILLPDDWQGFPLRKDYVDPETYHNIPIK</sequence>
<name>A0ABP7Z6F6_9SPHI</name>
<evidence type="ECO:0000256" key="2">
    <source>
        <dbReference type="ARBA" id="ARBA00022448"/>
    </source>
</evidence>
<evidence type="ECO:0000256" key="1">
    <source>
        <dbReference type="ARBA" id="ARBA00007569"/>
    </source>
</evidence>
<evidence type="ECO:0000256" key="5">
    <source>
        <dbReference type="RuleBase" id="RU003582"/>
    </source>
</evidence>
<dbReference type="EC" id="7.1.1.-" evidence="3"/>
<keyword evidence="3 4" id="KW-1278">Translocase</keyword>
<dbReference type="PANTHER" id="PTHR10884">
    <property type="entry name" value="NADH DEHYDROGENASE UBIQUINONE IRON-SULFUR PROTEIN 3"/>
    <property type="match status" value="1"/>
</dbReference>
<dbReference type="InterPro" id="IPR001268">
    <property type="entry name" value="NADH_UbQ_OxRdtase_30kDa_su"/>
</dbReference>
<dbReference type="PANTHER" id="PTHR10884:SF14">
    <property type="entry name" value="NADH DEHYDROGENASE [UBIQUINONE] IRON-SULFUR PROTEIN 3, MITOCHONDRIAL"/>
    <property type="match status" value="1"/>
</dbReference>
<keyword evidence="3" id="KW-1003">Cell membrane</keyword>
<dbReference type="InterPro" id="IPR037232">
    <property type="entry name" value="NADH_quin_OxRdtase_su_C/D-like"/>
</dbReference>
<dbReference type="NCBIfam" id="TIGR01961">
    <property type="entry name" value="NuoC_fam"/>
    <property type="match status" value="1"/>
</dbReference>
<comment type="subunit">
    <text evidence="3">NDH-1 is composed of 14 different subunits. Subunits NuoB, C, D, E, F, and G constitute the peripheral sector of the complex.</text>
</comment>
<dbReference type="SUPFAM" id="SSF143243">
    <property type="entry name" value="Nqo5-like"/>
    <property type="match status" value="1"/>
</dbReference>
<comment type="catalytic activity">
    <reaction evidence="3 5">
        <text>a quinone + NADH + 5 H(+)(in) = a quinol + NAD(+) + 4 H(+)(out)</text>
        <dbReference type="Rhea" id="RHEA:57888"/>
        <dbReference type="ChEBI" id="CHEBI:15378"/>
        <dbReference type="ChEBI" id="CHEBI:24646"/>
        <dbReference type="ChEBI" id="CHEBI:57540"/>
        <dbReference type="ChEBI" id="CHEBI:57945"/>
        <dbReference type="ChEBI" id="CHEBI:132124"/>
    </reaction>
</comment>
<keyword evidence="2 3" id="KW-0813">Transport</keyword>
<evidence type="ECO:0000259" key="6">
    <source>
        <dbReference type="Pfam" id="PF00329"/>
    </source>
</evidence>
<evidence type="ECO:0000256" key="4">
    <source>
        <dbReference type="RuleBase" id="RU003456"/>
    </source>
</evidence>
<dbReference type="HAMAP" id="MF_01357">
    <property type="entry name" value="NDH1_NuoC"/>
    <property type="match status" value="1"/>
</dbReference>
<dbReference type="EMBL" id="BAAAZI010000016">
    <property type="protein sequence ID" value="GAA4148376.1"/>
    <property type="molecule type" value="Genomic_DNA"/>
</dbReference>
<dbReference type="InterPro" id="IPR020396">
    <property type="entry name" value="NADH_UbQ_OxRdtase_CS"/>
</dbReference>
<keyword evidence="3 5" id="KW-0874">Quinone</keyword>
<protein>
    <recommendedName>
        <fullName evidence="3">NADH-quinone oxidoreductase subunit C</fullName>
        <ecNumber evidence="3">7.1.1.-</ecNumber>
    </recommendedName>
    <alternativeName>
        <fullName evidence="3">NADH dehydrogenase I subunit C</fullName>
    </alternativeName>
    <alternativeName>
        <fullName evidence="3">NDH-1 subunit C</fullName>
    </alternativeName>
</protein>
<proteinExistence type="inferred from homology"/>
<keyword evidence="8" id="KW-1185">Reference proteome</keyword>
<reference evidence="8" key="1">
    <citation type="journal article" date="2019" name="Int. J. Syst. Evol. Microbiol.">
        <title>The Global Catalogue of Microorganisms (GCM) 10K type strain sequencing project: providing services to taxonomists for standard genome sequencing and annotation.</title>
        <authorList>
            <consortium name="The Broad Institute Genomics Platform"/>
            <consortium name="The Broad Institute Genome Sequencing Center for Infectious Disease"/>
            <person name="Wu L."/>
            <person name="Ma J."/>
        </authorList>
    </citation>
    <scope>NUCLEOTIDE SEQUENCE [LARGE SCALE GENOMIC DNA]</scope>
    <source>
        <strain evidence="8">JCM 16704</strain>
    </source>
</reference>
<organism evidence="7 8">
    <name type="scientific">Sphingobacterium kyonggiense</name>
    <dbReference type="NCBI Taxonomy" id="714075"/>
    <lineage>
        <taxon>Bacteria</taxon>
        <taxon>Pseudomonadati</taxon>
        <taxon>Bacteroidota</taxon>
        <taxon>Sphingobacteriia</taxon>
        <taxon>Sphingobacteriales</taxon>
        <taxon>Sphingobacteriaceae</taxon>
        <taxon>Sphingobacterium</taxon>
    </lineage>
</organism>
<evidence type="ECO:0000313" key="7">
    <source>
        <dbReference type="EMBL" id="GAA4148376.1"/>
    </source>
</evidence>